<keyword evidence="4" id="KW-0614">Plasmid</keyword>
<organism evidence="4">
    <name type="scientific">Sinorhizobium fredii (strain HH103)</name>
    <dbReference type="NCBI Taxonomy" id="1117943"/>
    <lineage>
        <taxon>Bacteria</taxon>
        <taxon>Pseudomonadati</taxon>
        <taxon>Pseudomonadota</taxon>
        <taxon>Alphaproteobacteria</taxon>
        <taxon>Hyphomicrobiales</taxon>
        <taxon>Rhizobiaceae</taxon>
        <taxon>Sinorhizobium/Ensifer group</taxon>
        <taxon>Sinorhizobium</taxon>
    </lineage>
</organism>
<dbReference type="GO" id="GO:0015074">
    <property type="term" value="P:DNA integration"/>
    <property type="evidence" value="ECO:0007669"/>
    <property type="project" value="InterPro"/>
</dbReference>
<feature type="domain" description="Integrase catalytic" evidence="3">
    <location>
        <begin position="122"/>
        <end position="232"/>
    </location>
</feature>
<dbReference type="GO" id="GO:0006310">
    <property type="term" value="P:DNA recombination"/>
    <property type="evidence" value="ECO:0007669"/>
    <property type="project" value="UniProtKB-KW"/>
</dbReference>
<dbReference type="GO" id="GO:0003677">
    <property type="term" value="F:DNA binding"/>
    <property type="evidence" value="ECO:0007669"/>
    <property type="project" value="InterPro"/>
</dbReference>
<reference evidence="4" key="1">
    <citation type="journal article" date="2012" name="J. Bacteriol.">
        <title>Genome sequence of the soybean symbiont Sinorhizobium fredii HH103.</title>
        <authorList>
            <person name="Weidner S."/>
            <person name="Becker A."/>
            <person name="Bonilla I."/>
            <person name="Jaenicke S."/>
            <person name="Lloret J."/>
            <person name="Margaret I."/>
            <person name="Puhler A."/>
            <person name="Ruiz-Sainz J.E."/>
            <person name="Schneiker-Bekel S."/>
            <person name="Szczepanowski R."/>
            <person name="Vinardell J.M."/>
            <person name="Zehner S."/>
            <person name="Gottfert M."/>
        </authorList>
    </citation>
    <scope>NUCLEOTIDE SEQUENCE [LARGE SCALE GENOMIC DNA]</scope>
    <source>
        <strain evidence="4">HH103</strain>
        <plasmid evidence="4">pSfHH103a2</plasmid>
    </source>
</reference>
<dbReference type="InterPro" id="IPR024456">
    <property type="entry name" value="Integrase_catalytic_putative"/>
</dbReference>
<sequence length="297" mass="33752">MKSLNFDLLNITRHCGEGSFSTQATRARGLQQLADELHDLGYKLKAAKNLAPKHVDALVTSWKANGIADATIRNRLGWVRWWSEKVNKSGMVPADNVTYGLAMRQRYNGNKAQELTPEILDRVKDPRIQMALKLERLFGLRREEALKMRPVIADRGDRLILQASWTKGGRYREIPIWHPRQRSLLAEARAMCGDGSLIGDGRNYKQAQKHYDNTLLKAGVRNAHGFRHKFAQWRYKTLTGWECPAAGGPTIDKMTPQQERGDHSARFQISQELGHDRLDVTDTYLGRARPVKESRGA</sequence>
<dbReference type="InterPro" id="IPR011010">
    <property type="entry name" value="DNA_brk_join_enz"/>
</dbReference>
<dbReference type="RefSeq" id="WP_176454371.1">
    <property type="nucleotide sequence ID" value="NZ_CP183941.1"/>
</dbReference>
<dbReference type="Pfam" id="PF12834">
    <property type="entry name" value="Phage_int_SAM_2"/>
    <property type="match status" value="1"/>
</dbReference>
<dbReference type="SUPFAM" id="SSF56349">
    <property type="entry name" value="DNA breaking-rejoining enzymes"/>
    <property type="match status" value="1"/>
</dbReference>
<dbReference type="Pfam" id="PF12835">
    <property type="entry name" value="Integrase_1"/>
    <property type="match status" value="1"/>
</dbReference>
<protein>
    <submittedName>
        <fullName evidence="4">Putative integrase</fullName>
    </submittedName>
</protein>
<keyword evidence="1" id="KW-0233">DNA recombination</keyword>
<dbReference type="InterPro" id="IPR013762">
    <property type="entry name" value="Integrase-like_cat_sf"/>
</dbReference>
<dbReference type="EMBL" id="LN735562">
    <property type="protein sequence ID" value="CEL26563.1"/>
    <property type="molecule type" value="Genomic_DNA"/>
</dbReference>
<proteinExistence type="predicted"/>
<name>A0A0A8WH96_SINF1</name>
<geneLocation type="plasmid" evidence="4">
    <name>pSfHH103a2</name>
</geneLocation>
<evidence type="ECO:0000259" key="3">
    <source>
        <dbReference type="Pfam" id="PF12835"/>
    </source>
</evidence>
<reference evidence="4" key="2">
    <citation type="submission" date="2014-12" db="EMBL/GenBank/DDBJ databases">
        <authorList>
            <person name="Jaenicke S."/>
        </authorList>
    </citation>
    <scope>NUCLEOTIDE SEQUENCE</scope>
    <source>
        <strain evidence="4">HH103</strain>
        <plasmid evidence="4">pSfHH103a2</plasmid>
    </source>
</reference>
<evidence type="ECO:0000259" key="2">
    <source>
        <dbReference type="Pfam" id="PF12834"/>
    </source>
</evidence>
<evidence type="ECO:0000313" key="4">
    <source>
        <dbReference type="EMBL" id="CEL26563.1"/>
    </source>
</evidence>
<accession>A0A0A8WH96</accession>
<dbReference type="Gene3D" id="1.10.443.10">
    <property type="entry name" value="Intergrase catalytic core"/>
    <property type="match status" value="1"/>
</dbReference>
<evidence type="ECO:0000256" key="1">
    <source>
        <dbReference type="ARBA" id="ARBA00023172"/>
    </source>
</evidence>
<dbReference type="AlphaFoldDB" id="A0A0A8WH96"/>
<feature type="domain" description="Putative integrase N-terminal" evidence="2">
    <location>
        <begin position="1"/>
        <end position="81"/>
    </location>
</feature>
<dbReference type="InterPro" id="IPR024457">
    <property type="entry name" value="Putative_integrase_N"/>
</dbReference>